<protein>
    <recommendedName>
        <fullName evidence="3">Cyanophycinase</fullName>
    </recommendedName>
</protein>
<keyword evidence="2" id="KW-1185">Reference proteome</keyword>
<name>A0ABW2G8G3_9ACTN</name>
<evidence type="ECO:0000313" key="1">
    <source>
        <dbReference type="EMBL" id="MFC7184472.1"/>
    </source>
</evidence>
<dbReference type="Gene3D" id="3.40.50.880">
    <property type="match status" value="1"/>
</dbReference>
<reference evidence="2" key="1">
    <citation type="journal article" date="2019" name="Int. J. Syst. Evol. Microbiol.">
        <title>The Global Catalogue of Microorganisms (GCM) 10K type strain sequencing project: providing services to taxonomists for standard genome sequencing and annotation.</title>
        <authorList>
            <consortium name="The Broad Institute Genomics Platform"/>
            <consortium name="The Broad Institute Genome Sequencing Center for Infectious Disease"/>
            <person name="Wu L."/>
            <person name="Ma J."/>
        </authorList>
    </citation>
    <scope>NUCLEOTIDE SEQUENCE [LARGE SCALE GENOMIC DNA]</scope>
    <source>
        <strain evidence="2">CGMCC 1.12859</strain>
    </source>
</reference>
<evidence type="ECO:0000313" key="2">
    <source>
        <dbReference type="Proteomes" id="UP001596435"/>
    </source>
</evidence>
<dbReference type="InterPro" id="IPR029062">
    <property type="entry name" value="Class_I_gatase-like"/>
</dbReference>
<gene>
    <name evidence="1" type="ORF">ACFQMG_33475</name>
</gene>
<comment type="caution">
    <text evidence="1">The sequence shown here is derived from an EMBL/GenBank/DDBJ whole genome shotgun (WGS) entry which is preliminary data.</text>
</comment>
<dbReference type="EMBL" id="JBHTAJ010000103">
    <property type="protein sequence ID" value="MFC7184472.1"/>
    <property type="molecule type" value="Genomic_DNA"/>
</dbReference>
<dbReference type="Proteomes" id="UP001596435">
    <property type="component" value="Unassembled WGS sequence"/>
</dbReference>
<sequence>MAVHLIGGGRDERLYRELYGPFLAEAGPDPAVACVLLDEGDVAEQFARWSDAFAAAAPCRPYAVAVPLDGAFDPAALEDADAVFVGAGLTPAYRAALAGPLGRALAARPLPYAGFSAGAAIAAGRALVGGWLADGVPVCPEDAAEDLDGIEVGDGLGLLAPAVAGGMVASGARWAGWPRRWPAAWWPPAWRSTRTPR</sequence>
<organism evidence="1 2">
    <name type="scientific">Kitasatospora paranensis</name>
    <dbReference type="NCBI Taxonomy" id="258053"/>
    <lineage>
        <taxon>Bacteria</taxon>
        <taxon>Bacillati</taxon>
        <taxon>Actinomycetota</taxon>
        <taxon>Actinomycetes</taxon>
        <taxon>Kitasatosporales</taxon>
        <taxon>Streptomycetaceae</taxon>
        <taxon>Kitasatospora</taxon>
    </lineage>
</organism>
<dbReference type="RefSeq" id="WP_345708486.1">
    <property type="nucleotide sequence ID" value="NZ_BAABKV010000001.1"/>
</dbReference>
<dbReference type="SUPFAM" id="SSF52317">
    <property type="entry name" value="Class I glutamine amidotransferase-like"/>
    <property type="match status" value="1"/>
</dbReference>
<proteinExistence type="predicted"/>
<accession>A0ABW2G8G3</accession>
<evidence type="ECO:0008006" key="3">
    <source>
        <dbReference type="Google" id="ProtNLM"/>
    </source>
</evidence>